<dbReference type="Proteomes" id="UP000799755">
    <property type="component" value="Unassembled WGS sequence"/>
</dbReference>
<sequence length="769" mass="86307">MVDIAKPANSSPTSISSSKPQSTGGRQRIIASCLTCRRRKVRCDHGHPVCGACTRGNHVCTYATDQTLSQTSISAGSRISKPMLSGVKGSRNTDVQARLDRLELLLEKAVTGQGAPPRSSDQSKNDPGRRESDSQLTPSSNSQSSQGAGISSDNHDGTLLLEDGQSQFVSSLHWALLADEIQDIKALIGDRSEQDMVGREHPNADSLVSLLSLGKAKVGVTLKSLLPETQEHRDALLDLFFYNVDPMIRITHKPTLTRKFPLYIRETSPIAFAVFYASINSLSPSVVEERFGDTKDTLLYRFEQGVEISLARENFLTTSSLEVLEGFIIWLTCITKEDDMGKAWALLGLAIRIALNQGLHRDPSLFPSGSMDAITIEIRRRLWHQICHLEYRAAECKGQEPNISDDDFTTLMPRNIDDDELIDGASPGPSPYDEERFTDMTFQLVRFVGMRTLRRIVQSTYRLERRMLECGLHGTSGPDTVQELTSIYEQIKIMVDEMHDANRRKYLRFCNPEVPTQRLCLGLASLLEWRCYLLFWLRMPRVYRDVVFSEDIRKSIFEKSVNCVETLNGASVDVDAARFQWHIGGHASFQAIMHILSELRNPLFDAPDRQRALRALQMSRILKENNTTKAWSVVKSMIEKVLGEHEQSASQKPYVSPANVVVEHLPDFGPQKSMADYNLPVYVDRIPSYAIQHPPPPAPPAPAPPVPPEPYIEPSEQHEFNWDDLNNINLNNIMGDLQPTPGVQNQEFDWGFWGDPVAFGDPVTYPTNF</sequence>
<name>A0ACB6R6A0_9PLEO</name>
<keyword evidence="2" id="KW-1185">Reference proteome</keyword>
<dbReference type="EMBL" id="MU003498">
    <property type="protein sequence ID" value="KAF2474057.1"/>
    <property type="molecule type" value="Genomic_DNA"/>
</dbReference>
<evidence type="ECO:0000313" key="1">
    <source>
        <dbReference type="EMBL" id="KAF2474057.1"/>
    </source>
</evidence>
<protein>
    <submittedName>
        <fullName evidence="1">Uncharacterized protein</fullName>
    </submittedName>
</protein>
<accession>A0ACB6R6A0</accession>
<evidence type="ECO:0000313" key="2">
    <source>
        <dbReference type="Proteomes" id="UP000799755"/>
    </source>
</evidence>
<reference evidence="1" key="1">
    <citation type="journal article" date="2020" name="Stud. Mycol.">
        <title>101 Dothideomycetes genomes: a test case for predicting lifestyles and emergence of pathogens.</title>
        <authorList>
            <person name="Haridas S."/>
            <person name="Albert R."/>
            <person name="Binder M."/>
            <person name="Bloem J."/>
            <person name="Labutti K."/>
            <person name="Salamov A."/>
            <person name="Andreopoulos B."/>
            <person name="Baker S."/>
            <person name="Barry K."/>
            <person name="Bills G."/>
            <person name="Bluhm B."/>
            <person name="Cannon C."/>
            <person name="Castanera R."/>
            <person name="Culley D."/>
            <person name="Daum C."/>
            <person name="Ezra D."/>
            <person name="Gonzalez J."/>
            <person name="Henrissat B."/>
            <person name="Kuo A."/>
            <person name="Liang C."/>
            <person name="Lipzen A."/>
            <person name="Lutzoni F."/>
            <person name="Magnuson J."/>
            <person name="Mondo S."/>
            <person name="Nolan M."/>
            <person name="Ohm R."/>
            <person name="Pangilinan J."/>
            <person name="Park H.-J."/>
            <person name="Ramirez L."/>
            <person name="Alfaro M."/>
            <person name="Sun H."/>
            <person name="Tritt A."/>
            <person name="Yoshinaga Y."/>
            <person name="Zwiers L.-H."/>
            <person name="Turgeon B."/>
            <person name="Goodwin S."/>
            <person name="Spatafora J."/>
            <person name="Crous P."/>
            <person name="Grigoriev I."/>
        </authorList>
    </citation>
    <scope>NUCLEOTIDE SEQUENCE</scope>
    <source>
        <strain evidence="1">ATCC 200398</strain>
    </source>
</reference>
<proteinExistence type="predicted"/>
<gene>
    <name evidence="1" type="ORF">BDR25DRAFT_311461</name>
</gene>
<comment type="caution">
    <text evidence="1">The sequence shown here is derived from an EMBL/GenBank/DDBJ whole genome shotgun (WGS) entry which is preliminary data.</text>
</comment>
<organism evidence="1 2">
    <name type="scientific">Lindgomyces ingoldianus</name>
    <dbReference type="NCBI Taxonomy" id="673940"/>
    <lineage>
        <taxon>Eukaryota</taxon>
        <taxon>Fungi</taxon>
        <taxon>Dikarya</taxon>
        <taxon>Ascomycota</taxon>
        <taxon>Pezizomycotina</taxon>
        <taxon>Dothideomycetes</taxon>
        <taxon>Pleosporomycetidae</taxon>
        <taxon>Pleosporales</taxon>
        <taxon>Lindgomycetaceae</taxon>
        <taxon>Lindgomyces</taxon>
    </lineage>
</organism>